<evidence type="ECO:0000313" key="2">
    <source>
        <dbReference type="Proteomes" id="UP000499080"/>
    </source>
</evidence>
<keyword evidence="2" id="KW-1185">Reference proteome</keyword>
<reference evidence="1 2" key="1">
    <citation type="journal article" date="2019" name="Sci. Rep.">
        <title>Orb-weaving spider Araneus ventricosus genome elucidates the spidroin gene catalogue.</title>
        <authorList>
            <person name="Kono N."/>
            <person name="Nakamura H."/>
            <person name="Ohtoshi R."/>
            <person name="Moran D.A.P."/>
            <person name="Shinohara A."/>
            <person name="Yoshida Y."/>
            <person name="Fujiwara M."/>
            <person name="Mori M."/>
            <person name="Tomita M."/>
            <person name="Arakawa K."/>
        </authorList>
    </citation>
    <scope>NUCLEOTIDE SEQUENCE [LARGE SCALE GENOMIC DNA]</scope>
</reference>
<accession>A0A4Y2N9X2</accession>
<evidence type="ECO:0000313" key="1">
    <source>
        <dbReference type="EMBL" id="GBN36051.1"/>
    </source>
</evidence>
<gene>
    <name evidence="1" type="ORF">AVEN_157968_1</name>
</gene>
<proteinExistence type="predicted"/>
<comment type="caution">
    <text evidence="1">The sequence shown here is derived from an EMBL/GenBank/DDBJ whole genome shotgun (WGS) entry which is preliminary data.</text>
</comment>
<dbReference type="AlphaFoldDB" id="A0A4Y2N9X2"/>
<protein>
    <submittedName>
        <fullName evidence="1">Uncharacterized protein</fullName>
    </submittedName>
</protein>
<sequence length="127" mass="14119">MYDLARSRPNTRWIFSGIGFRTWSPPVPKSRPAAAASKLSLKLSVLANGQLIPPLSSTETARTKAGRGSKLTRGALKQISHTEIIYCFLLFSALCYLKCFPEFQSTTSLRKDSIKNRSENALNENPE</sequence>
<dbReference type="EMBL" id="BGPR01008783">
    <property type="protein sequence ID" value="GBN36051.1"/>
    <property type="molecule type" value="Genomic_DNA"/>
</dbReference>
<dbReference type="Proteomes" id="UP000499080">
    <property type="component" value="Unassembled WGS sequence"/>
</dbReference>
<name>A0A4Y2N9X2_ARAVE</name>
<organism evidence="1 2">
    <name type="scientific">Araneus ventricosus</name>
    <name type="common">Orbweaver spider</name>
    <name type="synonym">Epeira ventricosa</name>
    <dbReference type="NCBI Taxonomy" id="182803"/>
    <lineage>
        <taxon>Eukaryota</taxon>
        <taxon>Metazoa</taxon>
        <taxon>Ecdysozoa</taxon>
        <taxon>Arthropoda</taxon>
        <taxon>Chelicerata</taxon>
        <taxon>Arachnida</taxon>
        <taxon>Araneae</taxon>
        <taxon>Araneomorphae</taxon>
        <taxon>Entelegynae</taxon>
        <taxon>Araneoidea</taxon>
        <taxon>Araneidae</taxon>
        <taxon>Araneus</taxon>
    </lineage>
</organism>